<dbReference type="GO" id="GO:0003724">
    <property type="term" value="F:RNA helicase activity"/>
    <property type="evidence" value="ECO:0007669"/>
    <property type="project" value="UniProtKB-EC"/>
</dbReference>
<dbReference type="InterPro" id="IPR002464">
    <property type="entry name" value="DNA/RNA_helicase_DEAH_CS"/>
</dbReference>
<proteinExistence type="predicted"/>
<feature type="domain" description="Helicase C-terminal" evidence="9">
    <location>
        <begin position="260"/>
        <end position="430"/>
    </location>
</feature>
<dbReference type="InterPro" id="IPR007502">
    <property type="entry name" value="Helicase-assoc_dom"/>
</dbReference>
<dbReference type="PANTHER" id="PTHR18934:SF118">
    <property type="entry name" value="ATP-DEPENDENT RNA HELICASE DHX33"/>
    <property type="match status" value="1"/>
</dbReference>
<dbReference type="CDD" id="cd18791">
    <property type="entry name" value="SF2_C_RHA"/>
    <property type="match status" value="1"/>
</dbReference>
<dbReference type="WBParaSite" id="MBELARI_LOCUS5415">
    <property type="protein sequence ID" value="MBELARI_LOCUS5415"/>
    <property type="gene ID" value="MBELARI_LOCUS5415"/>
</dbReference>
<dbReference type="GO" id="GO:0045943">
    <property type="term" value="P:positive regulation of transcription by RNA polymerase I"/>
    <property type="evidence" value="ECO:0007669"/>
    <property type="project" value="TreeGrafter"/>
</dbReference>
<dbReference type="SUPFAM" id="SSF52540">
    <property type="entry name" value="P-loop containing nucleoside triphosphate hydrolases"/>
    <property type="match status" value="1"/>
</dbReference>
<dbReference type="SMART" id="SM00847">
    <property type="entry name" value="HA2"/>
    <property type="match status" value="1"/>
</dbReference>
<evidence type="ECO:0000256" key="2">
    <source>
        <dbReference type="ARBA" id="ARBA00022741"/>
    </source>
</evidence>
<evidence type="ECO:0000256" key="5">
    <source>
        <dbReference type="ARBA" id="ARBA00022840"/>
    </source>
</evidence>
<name>A0AAF3FHS5_9BILA</name>
<dbReference type="Pfam" id="PF07717">
    <property type="entry name" value="OB_NTP_bind"/>
    <property type="match status" value="1"/>
</dbReference>
<reference evidence="11" key="1">
    <citation type="submission" date="2024-02" db="UniProtKB">
        <authorList>
            <consortium name="WormBaseParasite"/>
        </authorList>
    </citation>
    <scope>IDENTIFICATION</scope>
</reference>
<dbReference type="Gene3D" id="1.20.120.1080">
    <property type="match status" value="1"/>
</dbReference>
<evidence type="ECO:0000256" key="4">
    <source>
        <dbReference type="ARBA" id="ARBA00022806"/>
    </source>
</evidence>
<evidence type="ECO:0000259" key="9">
    <source>
        <dbReference type="PROSITE" id="PS51194"/>
    </source>
</evidence>
<evidence type="ECO:0000256" key="3">
    <source>
        <dbReference type="ARBA" id="ARBA00022801"/>
    </source>
</evidence>
<feature type="region of interest" description="Disordered" evidence="7">
    <location>
        <begin position="1"/>
        <end position="20"/>
    </location>
</feature>
<keyword evidence="5" id="KW-0067">ATP-binding</keyword>
<accession>A0AAF3FHS5</accession>
<dbReference type="Proteomes" id="UP000887575">
    <property type="component" value="Unassembled WGS sequence"/>
</dbReference>
<dbReference type="PROSITE" id="PS00690">
    <property type="entry name" value="DEAH_ATP_HELICASE"/>
    <property type="match status" value="1"/>
</dbReference>
<dbReference type="SMART" id="SM00487">
    <property type="entry name" value="DEXDc"/>
    <property type="match status" value="1"/>
</dbReference>
<evidence type="ECO:0000313" key="11">
    <source>
        <dbReference type="WBParaSite" id="MBELARI_LOCUS5415"/>
    </source>
</evidence>
<sequence>MARAPENEPEIRGTPKKKKRKVVVMHDMVEKEMQPRVNRKRKVSTSLLRPHLPIDDVASEVVQVLQNDGVHIFIGETGSGKSTQLPKLCLEAGWCENGGRIAITQPRRVAAISLGIRVSEEMETDLGSKVGYRVRFEAEAGPQCQLLYMTDGILLREAMMDPLLKEYSGVIIDEAHERSLHSDVLLAVVRRARRLRSKRGLSPLQVVIMSATIEANTFSDYFSSNEPVNVIEGRTYPIEILYGEKIDPSANDYVHQALVTLMQLHKEQPIESDVLVFLTGREEIEVAIKKVNQSNEKLGSLIYAIPLYAAMTPMQQMKAFQPAPEGYRKVIFSTNVAETSVTIPGVRIVIDSGKVKMKHFTVENRIDVLKVQSTSKAQAQQRAGRAGREAPGICYRLYPEKYFDEMPNATLPEILRSNLVEVLLELLKIGWKNIETLKLVSQPEDNALRLAIAQLEAMKAVNRNESGKIKLTPTGEALLKYPVPPEHGRVILAASNQGCLEEILWIVACMSTDSIFTFEQSGKEDEMQRIRDRYRTSEGDHVTLLNICNIFRNEKKRNRLGLKEFCQKNGFNMRNLNTVMKIRTQIREIAKDMCQMTSCGANRDSIRRALADGLFMNACVYDRQEDRYRLMVNPSVVLRIHPSSALARCKPRCFVFTELVRTSDLYARDVTIIDEEWVAEKAAAYKKHLMEVAFD</sequence>
<evidence type="ECO:0000259" key="8">
    <source>
        <dbReference type="PROSITE" id="PS51192"/>
    </source>
</evidence>
<dbReference type="Pfam" id="PF00270">
    <property type="entry name" value="DEAD"/>
    <property type="match status" value="1"/>
</dbReference>
<dbReference type="GO" id="GO:0005730">
    <property type="term" value="C:nucleolus"/>
    <property type="evidence" value="ECO:0007669"/>
    <property type="project" value="UniProtKB-ARBA"/>
</dbReference>
<dbReference type="Pfam" id="PF00271">
    <property type="entry name" value="Helicase_C"/>
    <property type="match status" value="1"/>
</dbReference>
<evidence type="ECO:0000256" key="1">
    <source>
        <dbReference type="ARBA" id="ARBA00012552"/>
    </source>
</evidence>
<dbReference type="EC" id="3.6.4.13" evidence="1"/>
<dbReference type="AlphaFoldDB" id="A0AAF3FHS5"/>
<dbReference type="Pfam" id="PF21010">
    <property type="entry name" value="HA2_C"/>
    <property type="match status" value="1"/>
</dbReference>
<organism evidence="10 11">
    <name type="scientific">Mesorhabditis belari</name>
    <dbReference type="NCBI Taxonomy" id="2138241"/>
    <lineage>
        <taxon>Eukaryota</taxon>
        <taxon>Metazoa</taxon>
        <taxon>Ecdysozoa</taxon>
        <taxon>Nematoda</taxon>
        <taxon>Chromadorea</taxon>
        <taxon>Rhabditida</taxon>
        <taxon>Rhabditina</taxon>
        <taxon>Rhabditomorpha</taxon>
        <taxon>Rhabditoidea</taxon>
        <taxon>Rhabditidae</taxon>
        <taxon>Mesorhabditinae</taxon>
        <taxon>Mesorhabditis</taxon>
    </lineage>
</organism>
<dbReference type="GO" id="GO:0016787">
    <property type="term" value="F:hydrolase activity"/>
    <property type="evidence" value="ECO:0007669"/>
    <property type="project" value="UniProtKB-KW"/>
</dbReference>
<dbReference type="InterPro" id="IPR027417">
    <property type="entry name" value="P-loop_NTPase"/>
</dbReference>
<dbReference type="SMART" id="SM00490">
    <property type="entry name" value="HELICc"/>
    <property type="match status" value="1"/>
</dbReference>
<dbReference type="GO" id="GO:0003725">
    <property type="term" value="F:double-stranded RNA binding"/>
    <property type="evidence" value="ECO:0007669"/>
    <property type="project" value="TreeGrafter"/>
</dbReference>
<keyword evidence="2" id="KW-0547">Nucleotide-binding</keyword>
<comment type="catalytic activity">
    <reaction evidence="6">
        <text>ATP + H2O = ADP + phosphate + H(+)</text>
        <dbReference type="Rhea" id="RHEA:13065"/>
        <dbReference type="ChEBI" id="CHEBI:15377"/>
        <dbReference type="ChEBI" id="CHEBI:15378"/>
        <dbReference type="ChEBI" id="CHEBI:30616"/>
        <dbReference type="ChEBI" id="CHEBI:43474"/>
        <dbReference type="ChEBI" id="CHEBI:456216"/>
        <dbReference type="EC" id="3.6.4.13"/>
    </reaction>
</comment>
<evidence type="ECO:0000256" key="6">
    <source>
        <dbReference type="ARBA" id="ARBA00047984"/>
    </source>
</evidence>
<keyword evidence="3" id="KW-0378">Hydrolase</keyword>
<dbReference type="GO" id="GO:0005524">
    <property type="term" value="F:ATP binding"/>
    <property type="evidence" value="ECO:0007669"/>
    <property type="project" value="UniProtKB-KW"/>
</dbReference>
<dbReference type="PANTHER" id="PTHR18934">
    <property type="entry name" value="ATP-DEPENDENT RNA HELICASE"/>
    <property type="match status" value="1"/>
</dbReference>
<keyword evidence="4" id="KW-0347">Helicase</keyword>
<evidence type="ECO:0000256" key="7">
    <source>
        <dbReference type="SAM" id="MobiDB-lite"/>
    </source>
</evidence>
<evidence type="ECO:0000313" key="10">
    <source>
        <dbReference type="Proteomes" id="UP000887575"/>
    </source>
</evidence>
<dbReference type="InterPro" id="IPR014001">
    <property type="entry name" value="Helicase_ATP-bd"/>
</dbReference>
<feature type="compositionally biased region" description="Basic and acidic residues" evidence="7">
    <location>
        <begin position="1"/>
        <end position="13"/>
    </location>
</feature>
<feature type="domain" description="Helicase ATP-binding" evidence="8">
    <location>
        <begin position="62"/>
        <end position="231"/>
    </location>
</feature>
<protein>
    <recommendedName>
        <fullName evidence="1">RNA helicase</fullName>
        <ecNumber evidence="1">3.6.4.13</ecNumber>
    </recommendedName>
</protein>
<keyword evidence="10" id="KW-1185">Reference proteome</keyword>
<dbReference type="PROSITE" id="PS51192">
    <property type="entry name" value="HELICASE_ATP_BIND_1"/>
    <property type="match status" value="1"/>
</dbReference>
<dbReference type="InterPro" id="IPR001650">
    <property type="entry name" value="Helicase_C-like"/>
</dbReference>
<dbReference type="FunFam" id="3.40.50.300:FF:000145">
    <property type="entry name" value="probable ATP-dependent RNA helicase DHX40"/>
    <property type="match status" value="1"/>
</dbReference>
<dbReference type="InterPro" id="IPR011545">
    <property type="entry name" value="DEAD/DEAH_box_helicase_dom"/>
</dbReference>
<dbReference type="PROSITE" id="PS51194">
    <property type="entry name" value="HELICASE_CTER"/>
    <property type="match status" value="1"/>
</dbReference>
<dbReference type="Gene3D" id="3.40.50.300">
    <property type="entry name" value="P-loop containing nucleotide triphosphate hydrolases"/>
    <property type="match status" value="2"/>
</dbReference>
<dbReference type="InterPro" id="IPR011709">
    <property type="entry name" value="DEAD-box_helicase_OB_fold"/>
</dbReference>